<name>A0A6A4I1L8_9AGAR</name>
<proteinExistence type="predicted"/>
<keyword evidence="3" id="KW-1185">Reference proteome</keyword>
<evidence type="ECO:0000256" key="1">
    <source>
        <dbReference type="SAM" id="Phobius"/>
    </source>
</evidence>
<keyword evidence="1" id="KW-1133">Transmembrane helix</keyword>
<evidence type="ECO:0000313" key="3">
    <source>
        <dbReference type="Proteomes" id="UP000799118"/>
    </source>
</evidence>
<evidence type="ECO:0000313" key="2">
    <source>
        <dbReference type="EMBL" id="KAE9405652.1"/>
    </source>
</evidence>
<accession>A0A6A4I1L8</accession>
<protein>
    <submittedName>
        <fullName evidence="2">Uncharacterized protein</fullName>
    </submittedName>
</protein>
<keyword evidence="1" id="KW-0472">Membrane</keyword>
<keyword evidence="1" id="KW-0812">Transmembrane</keyword>
<dbReference type="Proteomes" id="UP000799118">
    <property type="component" value="Unassembled WGS sequence"/>
</dbReference>
<dbReference type="EMBL" id="ML769407">
    <property type="protein sequence ID" value="KAE9405652.1"/>
    <property type="molecule type" value="Genomic_DNA"/>
</dbReference>
<reference evidence="2" key="1">
    <citation type="journal article" date="2019" name="Environ. Microbiol.">
        <title>Fungal ecological strategies reflected in gene transcription - a case study of two litter decomposers.</title>
        <authorList>
            <person name="Barbi F."/>
            <person name="Kohler A."/>
            <person name="Barry K."/>
            <person name="Baskaran P."/>
            <person name="Daum C."/>
            <person name="Fauchery L."/>
            <person name="Ihrmark K."/>
            <person name="Kuo A."/>
            <person name="LaButti K."/>
            <person name="Lipzen A."/>
            <person name="Morin E."/>
            <person name="Grigoriev I.V."/>
            <person name="Henrissat B."/>
            <person name="Lindahl B."/>
            <person name="Martin F."/>
        </authorList>
    </citation>
    <scope>NUCLEOTIDE SEQUENCE</scope>
    <source>
        <strain evidence="2">JB14</strain>
    </source>
</reference>
<dbReference type="AlphaFoldDB" id="A0A6A4I1L8"/>
<gene>
    <name evidence="2" type="ORF">BT96DRAFT_313391</name>
</gene>
<organism evidence="2 3">
    <name type="scientific">Gymnopus androsaceus JB14</name>
    <dbReference type="NCBI Taxonomy" id="1447944"/>
    <lineage>
        <taxon>Eukaryota</taxon>
        <taxon>Fungi</taxon>
        <taxon>Dikarya</taxon>
        <taxon>Basidiomycota</taxon>
        <taxon>Agaricomycotina</taxon>
        <taxon>Agaricomycetes</taxon>
        <taxon>Agaricomycetidae</taxon>
        <taxon>Agaricales</taxon>
        <taxon>Marasmiineae</taxon>
        <taxon>Omphalotaceae</taxon>
        <taxon>Gymnopus</taxon>
    </lineage>
</organism>
<feature type="transmembrane region" description="Helical" evidence="1">
    <location>
        <begin position="51"/>
        <end position="72"/>
    </location>
</feature>
<sequence length="82" mass="9328">MYYFGCMHYCVLIGRCLGSPRRLTVTHRRQLSSSRALRTYDVDASDSCPEFASIFASFLSYPLVLMTLVVLVDLETILSEQI</sequence>